<feature type="transmembrane region" description="Helical" evidence="9">
    <location>
        <begin position="532"/>
        <end position="554"/>
    </location>
</feature>
<evidence type="ECO:0000313" key="11">
    <source>
        <dbReference type="Proteomes" id="UP000029737"/>
    </source>
</evidence>
<protein>
    <submittedName>
        <fullName evidence="10">Membrane protein</fullName>
    </submittedName>
</protein>
<evidence type="ECO:0000256" key="1">
    <source>
        <dbReference type="ARBA" id="ARBA00004651"/>
    </source>
</evidence>
<dbReference type="PANTHER" id="PTHR47019:SF1">
    <property type="entry name" value="LIPID II FLIPPASE MURJ"/>
    <property type="match status" value="1"/>
</dbReference>
<evidence type="ECO:0000256" key="3">
    <source>
        <dbReference type="ARBA" id="ARBA00022692"/>
    </source>
</evidence>
<feature type="compositionally biased region" description="Basic and acidic residues" evidence="8">
    <location>
        <begin position="69"/>
        <end position="111"/>
    </location>
</feature>
<keyword evidence="6 9" id="KW-1133">Transmembrane helix</keyword>
<feature type="transmembrane region" description="Helical" evidence="9">
    <location>
        <begin position="241"/>
        <end position="262"/>
    </location>
</feature>
<feature type="transmembrane region" description="Helical" evidence="9">
    <location>
        <begin position="207"/>
        <end position="229"/>
    </location>
</feature>
<feature type="transmembrane region" description="Helical" evidence="9">
    <location>
        <begin position="125"/>
        <end position="146"/>
    </location>
</feature>
<gene>
    <name evidence="10" type="ORF">IL38_01770</name>
</gene>
<evidence type="ECO:0000256" key="5">
    <source>
        <dbReference type="ARBA" id="ARBA00022984"/>
    </source>
</evidence>
<feature type="transmembrane region" description="Helical" evidence="9">
    <location>
        <begin position="471"/>
        <end position="492"/>
    </location>
</feature>
<comment type="subcellular location">
    <subcellularLocation>
        <location evidence="1">Cell membrane</location>
        <topology evidence="1">Multi-pass membrane protein</topology>
    </subcellularLocation>
</comment>
<keyword evidence="5" id="KW-0573">Peptidoglycan synthesis</keyword>
<dbReference type="PRINTS" id="PR01806">
    <property type="entry name" value="VIRFACTRMVIN"/>
</dbReference>
<evidence type="ECO:0000256" key="9">
    <source>
        <dbReference type="SAM" id="Phobius"/>
    </source>
</evidence>
<feature type="region of interest" description="Disordered" evidence="8">
    <location>
        <begin position="1"/>
        <end position="118"/>
    </location>
</feature>
<dbReference type="Pfam" id="PF03023">
    <property type="entry name" value="MurJ"/>
    <property type="match status" value="1"/>
</dbReference>
<dbReference type="NCBIfam" id="TIGR01695">
    <property type="entry name" value="murJ_mviN"/>
    <property type="match status" value="1"/>
</dbReference>
<sequence length="645" mass="67478">MVHGDDRAGSLGSGGRPGGEDAHPTEPIPRVTGSPTPPAPAPGTGPSGDVAELTQPIPTVGQGPGNVRAEQHTEVIPSVDDRAEHVTLDSRSERPGQTEPPERDEASEPRHSGGGKSLLKASGSMAIATLISRITGFGWKLVLAYTIGFSVANDSFTVANTLPTSIFELLIGGVLTSVIVPVLVRAQKSDPDGGQAYVRKLLAASGLVLALGTLLSLLAAPGLVWLYMGDSDKANPELATAFAYLLLPQILCYGASALFGALLQSKQIFGPPAWAPVMNNVVILATLGVYTLLPGELTVNPVRMTDAHLLTLGIGVSCGVLAQAFVQIPALRRTGLSFLPRLGWDSRLSEFGGMTLWMLGYVGVSQVGLLALSRVATAADPGAWSIYNYVWMLLQLPYGVIGFSVMTAILPRMSAAAADGDHERMIGDLSLGNRLSTVSLLPISAVMTALGVPIAMALFSIKDGIGSVEQLGVALAISSFGVLPFAITMMQMRAFYSLKDARTPTLIMVVMTVAKVLLAIAVASTLAAENVVLGITFTNSFTFVIGSLVGELWLRSRLGPLGSRRFLSTLARTLAASVAGGALAWLVSAGIDTVVPGQASAVIGWLQVVFGGTIGLAATFGAMWLLRVEELQPAFNRITGLLRRR</sequence>
<feature type="transmembrane region" description="Helical" evidence="9">
    <location>
        <begin position="566"/>
        <end position="591"/>
    </location>
</feature>
<organism evidence="10 11">
    <name type="scientific">Actinopolyspora erythraea</name>
    <dbReference type="NCBI Taxonomy" id="414996"/>
    <lineage>
        <taxon>Bacteria</taxon>
        <taxon>Bacillati</taxon>
        <taxon>Actinomycetota</taxon>
        <taxon>Actinomycetes</taxon>
        <taxon>Actinopolysporales</taxon>
        <taxon>Actinopolysporaceae</taxon>
        <taxon>Actinopolyspora</taxon>
    </lineage>
</organism>
<evidence type="ECO:0000256" key="4">
    <source>
        <dbReference type="ARBA" id="ARBA00022960"/>
    </source>
</evidence>
<name>A0ABR4X8B4_9ACTN</name>
<dbReference type="PANTHER" id="PTHR47019">
    <property type="entry name" value="LIPID II FLIPPASE MURJ"/>
    <property type="match status" value="1"/>
</dbReference>
<keyword evidence="3 9" id="KW-0812">Transmembrane</keyword>
<evidence type="ECO:0000256" key="8">
    <source>
        <dbReference type="SAM" id="MobiDB-lite"/>
    </source>
</evidence>
<evidence type="ECO:0000256" key="7">
    <source>
        <dbReference type="ARBA" id="ARBA00023136"/>
    </source>
</evidence>
<feature type="transmembrane region" description="Helical" evidence="9">
    <location>
        <begin position="309"/>
        <end position="331"/>
    </location>
</feature>
<keyword evidence="7 9" id="KW-0472">Membrane</keyword>
<dbReference type="InterPro" id="IPR051050">
    <property type="entry name" value="Lipid_II_flippase_MurJ/MviN"/>
</dbReference>
<feature type="transmembrane region" description="Helical" evidence="9">
    <location>
        <begin position="504"/>
        <end position="526"/>
    </location>
</feature>
<dbReference type="InterPro" id="IPR004268">
    <property type="entry name" value="MurJ"/>
</dbReference>
<keyword evidence="11" id="KW-1185">Reference proteome</keyword>
<dbReference type="CDD" id="cd13123">
    <property type="entry name" value="MATE_MurJ_like"/>
    <property type="match status" value="1"/>
</dbReference>
<evidence type="ECO:0000256" key="6">
    <source>
        <dbReference type="ARBA" id="ARBA00022989"/>
    </source>
</evidence>
<feature type="transmembrane region" description="Helical" evidence="9">
    <location>
        <begin position="351"/>
        <end position="369"/>
    </location>
</feature>
<keyword evidence="4" id="KW-0133">Cell shape</keyword>
<feature type="transmembrane region" description="Helical" evidence="9">
    <location>
        <begin position="603"/>
        <end position="626"/>
    </location>
</feature>
<comment type="caution">
    <text evidence="10">The sequence shown here is derived from an EMBL/GenBank/DDBJ whole genome shotgun (WGS) entry which is preliminary data.</text>
</comment>
<feature type="transmembrane region" description="Helical" evidence="9">
    <location>
        <begin position="431"/>
        <end position="459"/>
    </location>
</feature>
<feature type="transmembrane region" description="Helical" evidence="9">
    <location>
        <begin position="389"/>
        <end position="410"/>
    </location>
</feature>
<reference evidence="10 11" key="1">
    <citation type="journal article" date="2014" name="PLoS ONE">
        <title>Identification and Characterization of a New Erythromycin Biosynthetic Gene Cluster in Actinopolyspora erythraea YIM90600, a Novel Erythronolide-Producing Halophilic Actinomycete Isolated from Salt Field.</title>
        <authorList>
            <person name="Chen D."/>
            <person name="Feng J."/>
            <person name="Huang L."/>
            <person name="Zhang Q."/>
            <person name="Wu J."/>
            <person name="Zhu X."/>
            <person name="Duan Y."/>
            <person name="Xu Z."/>
        </authorList>
    </citation>
    <scope>NUCLEOTIDE SEQUENCE [LARGE SCALE GENOMIC DNA]</scope>
    <source>
        <strain evidence="10 11">YIM90600</strain>
    </source>
</reference>
<proteinExistence type="predicted"/>
<dbReference type="Proteomes" id="UP000029737">
    <property type="component" value="Unassembled WGS sequence"/>
</dbReference>
<evidence type="ECO:0000256" key="2">
    <source>
        <dbReference type="ARBA" id="ARBA00022475"/>
    </source>
</evidence>
<accession>A0ABR4X8B4</accession>
<evidence type="ECO:0000313" key="10">
    <source>
        <dbReference type="EMBL" id="KGI82967.1"/>
    </source>
</evidence>
<feature type="transmembrane region" description="Helical" evidence="9">
    <location>
        <begin position="166"/>
        <end position="186"/>
    </location>
</feature>
<dbReference type="EMBL" id="JPMV01000007">
    <property type="protein sequence ID" value="KGI82967.1"/>
    <property type="molecule type" value="Genomic_DNA"/>
</dbReference>
<keyword evidence="2" id="KW-1003">Cell membrane</keyword>